<feature type="domain" description="PAC" evidence="8">
    <location>
        <begin position="414"/>
        <end position="469"/>
    </location>
</feature>
<keyword evidence="3" id="KW-0812">Transmembrane</keyword>
<dbReference type="SMART" id="SM00331">
    <property type="entry name" value="PP2C_SIG"/>
    <property type="match status" value="1"/>
</dbReference>
<feature type="domain" description="PAS" evidence="7">
    <location>
        <begin position="363"/>
        <end position="414"/>
    </location>
</feature>
<evidence type="ECO:0000256" key="3">
    <source>
        <dbReference type="ARBA" id="ARBA00022692"/>
    </source>
</evidence>
<evidence type="ECO:0000256" key="6">
    <source>
        <dbReference type="ARBA" id="ARBA00023136"/>
    </source>
</evidence>
<dbReference type="InterPro" id="IPR003660">
    <property type="entry name" value="HAMP_dom"/>
</dbReference>
<dbReference type="InterPro" id="IPR035965">
    <property type="entry name" value="PAS-like_dom_sf"/>
</dbReference>
<dbReference type="InterPro" id="IPR000014">
    <property type="entry name" value="PAS"/>
</dbReference>
<dbReference type="Pfam" id="PF07228">
    <property type="entry name" value="SpoIIE"/>
    <property type="match status" value="1"/>
</dbReference>
<dbReference type="Gene3D" id="3.60.40.10">
    <property type="entry name" value="PPM-type phosphatase domain"/>
    <property type="match status" value="1"/>
</dbReference>
<dbReference type="Gene3D" id="3.30.450.20">
    <property type="entry name" value="PAS domain"/>
    <property type="match status" value="2"/>
</dbReference>
<keyword evidence="5" id="KW-1133">Transmembrane helix</keyword>
<dbReference type="SUPFAM" id="SSF158472">
    <property type="entry name" value="HAMP domain-like"/>
    <property type="match status" value="1"/>
</dbReference>
<keyword evidence="2" id="KW-1003">Cell membrane</keyword>
<evidence type="ECO:0000256" key="2">
    <source>
        <dbReference type="ARBA" id="ARBA00022475"/>
    </source>
</evidence>
<dbReference type="PANTHER" id="PTHR43156:SF2">
    <property type="entry name" value="STAGE II SPORULATION PROTEIN E"/>
    <property type="match status" value="1"/>
</dbReference>
<dbReference type="PANTHER" id="PTHR43156">
    <property type="entry name" value="STAGE II SPORULATION PROTEIN E-RELATED"/>
    <property type="match status" value="1"/>
</dbReference>
<evidence type="ECO:0000259" key="7">
    <source>
        <dbReference type="PROSITE" id="PS50112"/>
    </source>
</evidence>
<dbReference type="InterPro" id="IPR000700">
    <property type="entry name" value="PAS-assoc_C"/>
</dbReference>
<evidence type="ECO:0000256" key="1">
    <source>
        <dbReference type="ARBA" id="ARBA00004651"/>
    </source>
</evidence>
<dbReference type="Pfam" id="PF02743">
    <property type="entry name" value="dCache_1"/>
    <property type="match status" value="1"/>
</dbReference>
<dbReference type="Pfam" id="PF13426">
    <property type="entry name" value="PAS_9"/>
    <property type="match status" value="1"/>
</dbReference>
<feature type="domain" description="HAMP" evidence="9">
    <location>
        <begin position="286"/>
        <end position="344"/>
    </location>
</feature>
<dbReference type="GO" id="GO:0007165">
    <property type="term" value="P:signal transduction"/>
    <property type="evidence" value="ECO:0007669"/>
    <property type="project" value="InterPro"/>
</dbReference>
<evidence type="ECO:0000256" key="4">
    <source>
        <dbReference type="ARBA" id="ARBA00022801"/>
    </source>
</evidence>
<evidence type="ECO:0000313" key="10">
    <source>
        <dbReference type="EMBL" id="EKD30314.1"/>
    </source>
</evidence>
<comment type="caution">
    <text evidence="10">The sequence shown here is derived from an EMBL/GenBank/DDBJ whole genome shotgun (WGS) entry which is preliminary data.</text>
</comment>
<evidence type="ECO:0000259" key="8">
    <source>
        <dbReference type="PROSITE" id="PS50113"/>
    </source>
</evidence>
<keyword evidence="6" id="KW-0472">Membrane</keyword>
<dbReference type="InterPro" id="IPR052016">
    <property type="entry name" value="Bact_Sigma-Reg"/>
</dbReference>
<dbReference type="EMBL" id="AMFJ01034091">
    <property type="protein sequence ID" value="EKD30314.1"/>
    <property type="molecule type" value="Genomic_DNA"/>
</dbReference>
<dbReference type="CDD" id="cd00130">
    <property type="entry name" value="PAS"/>
    <property type="match status" value="1"/>
</dbReference>
<gene>
    <name evidence="10" type="ORF">ACD_78C00091G0001</name>
</gene>
<evidence type="ECO:0000256" key="5">
    <source>
        <dbReference type="ARBA" id="ARBA00022989"/>
    </source>
</evidence>
<dbReference type="GO" id="GO:0016791">
    <property type="term" value="F:phosphatase activity"/>
    <property type="evidence" value="ECO:0007669"/>
    <property type="project" value="TreeGrafter"/>
</dbReference>
<dbReference type="InterPro" id="IPR001932">
    <property type="entry name" value="PPM-type_phosphatase-like_dom"/>
</dbReference>
<dbReference type="GO" id="GO:0005886">
    <property type="term" value="C:plasma membrane"/>
    <property type="evidence" value="ECO:0007669"/>
    <property type="project" value="UniProtKB-SubCell"/>
</dbReference>
<dbReference type="InterPro" id="IPR036457">
    <property type="entry name" value="PPM-type-like_dom_sf"/>
</dbReference>
<dbReference type="SMART" id="SM00304">
    <property type="entry name" value="HAMP"/>
    <property type="match status" value="1"/>
</dbReference>
<protein>
    <submittedName>
        <fullName evidence="10">Uncharacterized protein</fullName>
    </submittedName>
</protein>
<dbReference type="Gene3D" id="6.10.340.10">
    <property type="match status" value="1"/>
</dbReference>
<dbReference type="NCBIfam" id="TIGR00229">
    <property type="entry name" value="sensory_box"/>
    <property type="match status" value="1"/>
</dbReference>
<keyword evidence="4" id="KW-0378">Hydrolase</keyword>
<dbReference type="PROSITE" id="PS50885">
    <property type="entry name" value="HAMP"/>
    <property type="match status" value="1"/>
</dbReference>
<organism evidence="10">
    <name type="scientific">uncultured bacterium</name>
    <name type="common">gcode 4</name>
    <dbReference type="NCBI Taxonomy" id="1234023"/>
    <lineage>
        <taxon>Bacteria</taxon>
        <taxon>environmental samples</taxon>
    </lineage>
</organism>
<dbReference type="PROSITE" id="PS50113">
    <property type="entry name" value="PAC"/>
    <property type="match status" value="1"/>
</dbReference>
<dbReference type="Pfam" id="PF00672">
    <property type="entry name" value="HAMP"/>
    <property type="match status" value="1"/>
</dbReference>
<evidence type="ECO:0000259" key="9">
    <source>
        <dbReference type="PROSITE" id="PS50885"/>
    </source>
</evidence>
<reference evidence="10" key="1">
    <citation type="journal article" date="2012" name="Science">
        <title>Fermentation, hydrogen, and sulfur metabolism in multiple uncultivated bacterial phyla.</title>
        <authorList>
            <person name="Wrighton K.C."/>
            <person name="Thomas B.C."/>
            <person name="Sharon I."/>
            <person name="Miller C.S."/>
            <person name="Castelle C.J."/>
            <person name="VerBerkmoes N.C."/>
            <person name="Wilkins M.J."/>
            <person name="Hettich R.L."/>
            <person name="Lipton M.S."/>
            <person name="Williams K.H."/>
            <person name="Long P.E."/>
            <person name="Banfield J.F."/>
        </authorList>
    </citation>
    <scope>NUCLEOTIDE SEQUENCE [LARGE SCALE GENOMIC DNA]</scope>
</reference>
<dbReference type="InterPro" id="IPR001610">
    <property type="entry name" value="PAC"/>
</dbReference>
<dbReference type="SUPFAM" id="SSF55785">
    <property type="entry name" value="PYP-like sensor domain (PAS domain)"/>
    <property type="match status" value="1"/>
</dbReference>
<comment type="subcellular location">
    <subcellularLocation>
        <location evidence="1">Cell membrane</location>
        <topology evidence="1">Multi-pass membrane protein</topology>
    </subcellularLocation>
</comment>
<name>K1YY31_9BACT</name>
<dbReference type="SMART" id="SM00086">
    <property type="entry name" value="PAC"/>
    <property type="match status" value="1"/>
</dbReference>
<sequence>VANTGAIKNSRPIIRRNITSSGTANGSGISNAVKKTDSIRENEHLQEVLEDFIKINTTFHSVEIISASWRTIAYMVENEWKWEEGEKVVKKTVSEKIGRDRTKKQLFLDTKTGNKSYYLQDVVKEDDGSFTIDIAVPIMLTQEGKKVFIGAILGDVHLKHIWEITDGIKIGTTGEVMLYNRSGAIIADHYKEKILTYPKIVVPSVQALMRGESGDTIEVSEMGTETITAYTPLIGHGEYKGLWWGIQVTQDTEEAFDELNTFRSYSLLLMVIIILLVLFFVYLIHTRISNPIVRLARVAKGIGAGNYMIDMKDIITPSSGSKDEIGLLGQTFKDMLLNLRTNISLMEQYKHTIDESSLVSKTDLQGLIIYANKQFCDKTQYTEAELIGKPHDFVWHPDTPKEVFKDFWETVSSKKIWRGIVKNRAKDGSSHWVATTVSPLLDINGDIFEYMAIRTDITELQNTKLRLAESFKKLQENTEELLEWQRISREFELAKGIQDNFLPVVESSHIPHLDSHCVIYAATEIGGDLYDIIPSPSKDEYLLYIGDVTGHGLISGIIMAIVSSLVYALNRETGGDVHLLLQKLNNIVIARIPKKMFITMLFMKYIPSTKTFSYMGAGHERFLIYRKASETVEVIASGGIAVGMFSGMFAKDTSKNFTLNIWDVLFLFTDGITEAQNKEKELFGIDRLIESMKKHHDNSSKVLCEKIFTDIKEFTESDIFIDDVTMMSFRAQE</sequence>
<dbReference type="InterPro" id="IPR033479">
    <property type="entry name" value="dCache_1"/>
</dbReference>
<proteinExistence type="predicted"/>
<dbReference type="CDD" id="cd06225">
    <property type="entry name" value="HAMP"/>
    <property type="match status" value="1"/>
</dbReference>
<dbReference type="AlphaFoldDB" id="K1YY31"/>
<dbReference type="PROSITE" id="PS50112">
    <property type="entry name" value="PAS"/>
    <property type="match status" value="1"/>
</dbReference>
<accession>K1YY31</accession>
<feature type="non-terminal residue" evidence="10">
    <location>
        <position position="1"/>
    </location>
</feature>